<feature type="transmembrane region" description="Helical" evidence="1">
    <location>
        <begin position="172"/>
        <end position="192"/>
    </location>
</feature>
<feature type="transmembrane region" description="Helical" evidence="1">
    <location>
        <begin position="239"/>
        <end position="257"/>
    </location>
</feature>
<evidence type="ECO:0000313" key="2">
    <source>
        <dbReference type="EMBL" id="SDS67591.1"/>
    </source>
</evidence>
<feature type="transmembrane region" description="Helical" evidence="1">
    <location>
        <begin position="263"/>
        <end position="282"/>
    </location>
</feature>
<name>A0A1H1U5H8_9ACTN</name>
<dbReference type="Proteomes" id="UP000198859">
    <property type="component" value="Chromosome I"/>
</dbReference>
<protein>
    <submittedName>
        <fullName evidence="2">Uncharacterized protein</fullName>
    </submittedName>
</protein>
<dbReference type="STRING" id="642780.SAMN04488570_2420"/>
<feature type="transmembrane region" description="Helical" evidence="1">
    <location>
        <begin position="82"/>
        <end position="100"/>
    </location>
</feature>
<reference evidence="3" key="1">
    <citation type="submission" date="2016-10" db="EMBL/GenBank/DDBJ databases">
        <authorList>
            <person name="Varghese N."/>
            <person name="Submissions S."/>
        </authorList>
    </citation>
    <scope>NUCLEOTIDE SEQUENCE [LARGE SCALE GENOMIC DNA]</scope>
    <source>
        <strain evidence="3">DSM 22127</strain>
    </source>
</reference>
<evidence type="ECO:0000256" key="1">
    <source>
        <dbReference type="SAM" id="Phobius"/>
    </source>
</evidence>
<keyword evidence="3" id="KW-1185">Reference proteome</keyword>
<feature type="transmembrane region" description="Helical" evidence="1">
    <location>
        <begin position="294"/>
        <end position="313"/>
    </location>
</feature>
<keyword evidence="1" id="KW-1133">Transmembrane helix</keyword>
<organism evidence="2 3">
    <name type="scientific">Nocardioides scoriae</name>
    <dbReference type="NCBI Taxonomy" id="642780"/>
    <lineage>
        <taxon>Bacteria</taxon>
        <taxon>Bacillati</taxon>
        <taxon>Actinomycetota</taxon>
        <taxon>Actinomycetes</taxon>
        <taxon>Propionibacteriales</taxon>
        <taxon>Nocardioidaceae</taxon>
        <taxon>Nocardioides</taxon>
    </lineage>
</organism>
<accession>A0A1H1U5H8</accession>
<dbReference type="AlphaFoldDB" id="A0A1H1U5H8"/>
<dbReference type="EMBL" id="LT629757">
    <property type="protein sequence ID" value="SDS67591.1"/>
    <property type="molecule type" value="Genomic_DNA"/>
</dbReference>
<sequence length="363" mass="41200">MLIVFVLVVGSRFLVPLLIPRFPLPAIVASLVLDAVDQTVFQSLGYDPPGYQGYDKATDVYYLAIAYLATMRNWESLPAFRVARFLYFYRLVGVVAFELLQARPLLLLFPNTFEYFFIAYEVVRSRWWPRRWELRWWIGVAALIWVVVKLPQEWWIHVAQLDVTDALAEHAWAPPLLVALLAVAAAGSWWGVRPRLPEPDWSWRVRADPMPEEMDTPQEQFDWQARWGAIRSWATLEKVVLIGLISVVYGQVLPGVRSTSLQLFIGVGVVVVINAGLTLLLVRRSWTIESTGWAFLARVAVNVVMVVVADWLLNVRGGNIDGFDTVFFLSLISLVTTLHDRYRPVLATRVVAERRRAAGAAPA</sequence>
<evidence type="ECO:0000313" key="3">
    <source>
        <dbReference type="Proteomes" id="UP000198859"/>
    </source>
</evidence>
<gene>
    <name evidence="2" type="ORF">SAMN04488570_2420</name>
</gene>
<keyword evidence="1" id="KW-0472">Membrane</keyword>
<feature type="transmembrane region" description="Helical" evidence="1">
    <location>
        <begin position="134"/>
        <end position="152"/>
    </location>
</feature>
<keyword evidence="1" id="KW-0812">Transmembrane</keyword>
<proteinExistence type="predicted"/>